<reference evidence="2 3" key="1">
    <citation type="submission" date="2019-02" db="EMBL/GenBank/DDBJ databases">
        <title>The competitiveness to form nodules shapes the capacities of Rhizobium leguminosarum sv viciae communities to promote symbiosis with specific hosts.</title>
        <authorList>
            <person name="Boivin S."/>
            <person name="Lepetit M."/>
        </authorList>
    </citation>
    <scope>NUCLEOTIDE SEQUENCE [LARGE SCALE GENOMIC DNA]</scope>
    <source>
        <strain evidence="2 3">SPF4F3</strain>
    </source>
</reference>
<dbReference type="SUPFAM" id="SSF69118">
    <property type="entry name" value="AhpD-like"/>
    <property type="match status" value="1"/>
</dbReference>
<name>A0A8G2MTM0_RHILV</name>
<dbReference type="Pfam" id="PF02627">
    <property type="entry name" value="CMD"/>
    <property type="match status" value="1"/>
</dbReference>
<dbReference type="InterPro" id="IPR029032">
    <property type="entry name" value="AhpD-like"/>
</dbReference>
<evidence type="ECO:0000313" key="2">
    <source>
        <dbReference type="EMBL" id="TBX97043.1"/>
    </source>
</evidence>
<dbReference type="EMBL" id="SJLU01000002">
    <property type="protein sequence ID" value="TBX97043.1"/>
    <property type="molecule type" value="Genomic_DNA"/>
</dbReference>
<evidence type="ECO:0000259" key="1">
    <source>
        <dbReference type="Pfam" id="PF02627"/>
    </source>
</evidence>
<dbReference type="GO" id="GO:0051920">
    <property type="term" value="F:peroxiredoxin activity"/>
    <property type="evidence" value="ECO:0007669"/>
    <property type="project" value="InterPro"/>
</dbReference>
<sequence>MYLLCRQNKRVRYFYKYHKITFWRLKNTQGRQRANLAISTDNSCSFCAHSHTAPAKVRGRTEAQHAELLSVIGVAAQTNHLVTTMQIPVDPEHPIRAVCVRLLGFICDPPDSHVRQTTTGVSQSCDKNAYGVEPNTKSPEAGLMVVKISGGIVAPA</sequence>
<comment type="caution">
    <text evidence="2">The sequence shown here is derived from an EMBL/GenBank/DDBJ whole genome shotgun (WGS) entry which is preliminary data.</text>
</comment>
<feature type="domain" description="Carboxymuconolactone decarboxylase-like" evidence="1">
    <location>
        <begin position="28"/>
        <end position="85"/>
    </location>
</feature>
<dbReference type="Proteomes" id="UP000291866">
    <property type="component" value="Unassembled WGS sequence"/>
</dbReference>
<proteinExistence type="predicted"/>
<protein>
    <submittedName>
        <fullName evidence="2">Carboxymuconolactone decarboxylase family protein</fullName>
    </submittedName>
</protein>
<dbReference type="Gene3D" id="1.20.1290.10">
    <property type="entry name" value="AhpD-like"/>
    <property type="match status" value="1"/>
</dbReference>
<gene>
    <name evidence="2" type="ORF">E0H31_05340</name>
</gene>
<organism evidence="2 3">
    <name type="scientific">Rhizobium leguminosarum bv. viciae</name>
    <dbReference type="NCBI Taxonomy" id="387"/>
    <lineage>
        <taxon>Bacteria</taxon>
        <taxon>Pseudomonadati</taxon>
        <taxon>Pseudomonadota</taxon>
        <taxon>Alphaproteobacteria</taxon>
        <taxon>Hyphomicrobiales</taxon>
        <taxon>Rhizobiaceae</taxon>
        <taxon>Rhizobium/Agrobacterium group</taxon>
        <taxon>Rhizobium</taxon>
    </lineage>
</organism>
<accession>A0A8G2MTM0</accession>
<dbReference type="InterPro" id="IPR004675">
    <property type="entry name" value="AhpD_core"/>
</dbReference>
<evidence type="ECO:0000313" key="3">
    <source>
        <dbReference type="Proteomes" id="UP000291866"/>
    </source>
</evidence>
<dbReference type="AlphaFoldDB" id="A0A8G2MTM0"/>
<dbReference type="InterPro" id="IPR003779">
    <property type="entry name" value="CMD-like"/>
</dbReference>
<dbReference type="NCBIfam" id="TIGR00778">
    <property type="entry name" value="ahpD_dom"/>
    <property type="match status" value="1"/>
</dbReference>